<reference evidence="3 4" key="1">
    <citation type="submission" date="2019-07" db="EMBL/GenBank/DDBJ databases">
        <title>complete genome sequencing of Ornithinimicrobium sp. H23M54.</title>
        <authorList>
            <person name="Bae J.-W."/>
            <person name="Lee S.-Y."/>
        </authorList>
    </citation>
    <scope>NUCLEOTIDE SEQUENCE [LARGE SCALE GENOMIC DNA]</scope>
    <source>
        <strain evidence="3 4">H23M54</strain>
    </source>
</reference>
<dbReference type="InterPro" id="IPR053173">
    <property type="entry name" value="SAM-binding_MTase"/>
</dbReference>
<accession>A0A516GAY7</accession>
<dbReference type="PANTHER" id="PTHR45128">
    <property type="entry name" value="METHYLTRANSFERASE TYPE 11"/>
    <property type="match status" value="1"/>
</dbReference>
<gene>
    <name evidence="3" type="ORF">FNH13_09535</name>
</gene>
<dbReference type="GO" id="GO:0032259">
    <property type="term" value="P:methylation"/>
    <property type="evidence" value="ECO:0007669"/>
    <property type="project" value="UniProtKB-KW"/>
</dbReference>
<dbReference type="OrthoDB" id="9801363at2"/>
<dbReference type="CDD" id="cd02440">
    <property type="entry name" value="AdoMet_MTases"/>
    <property type="match status" value="1"/>
</dbReference>
<dbReference type="RefSeq" id="WP_143783228.1">
    <property type="nucleotide sequence ID" value="NZ_CP041616.1"/>
</dbReference>
<dbReference type="Gene3D" id="1.10.10.10">
    <property type="entry name" value="Winged helix-like DNA-binding domain superfamily/Winged helix DNA-binding domain"/>
    <property type="match status" value="1"/>
</dbReference>
<evidence type="ECO:0000259" key="2">
    <source>
        <dbReference type="Pfam" id="PF21320"/>
    </source>
</evidence>
<dbReference type="InterPro" id="IPR029063">
    <property type="entry name" value="SAM-dependent_MTases_sf"/>
</dbReference>
<dbReference type="InterPro" id="IPR048711">
    <property type="entry name" value="WHD_Rv2258c"/>
</dbReference>
<dbReference type="SUPFAM" id="SSF53335">
    <property type="entry name" value="S-adenosyl-L-methionine-dependent methyltransferases"/>
    <property type="match status" value="1"/>
</dbReference>
<dbReference type="KEGG" id="orz:FNH13_09535"/>
<protein>
    <submittedName>
        <fullName evidence="3">Class I SAM-dependent methyltransferase</fullName>
    </submittedName>
</protein>
<evidence type="ECO:0000259" key="1">
    <source>
        <dbReference type="Pfam" id="PF13847"/>
    </source>
</evidence>
<dbReference type="Pfam" id="PF21320">
    <property type="entry name" value="WHD_Rv2258c"/>
    <property type="match status" value="1"/>
</dbReference>
<keyword evidence="4" id="KW-1185">Reference proteome</keyword>
<dbReference type="Pfam" id="PF13847">
    <property type="entry name" value="Methyltransf_31"/>
    <property type="match status" value="1"/>
</dbReference>
<dbReference type="EMBL" id="CP041616">
    <property type="protein sequence ID" value="QDO88550.1"/>
    <property type="molecule type" value="Genomic_DNA"/>
</dbReference>
<evidence type="ECO:0000313" key="4">
    <source>
        <dbReference type="Proteomes" id="UP000315395"/>
    </source>
</evidence>
<dbReference type="GO" id="GO:0008168">
    <property type="term" value="F:methyltransferase activity"/>
    <property type="evidence" value="ECO:0007669"/>
    <property type="project" value="UniProtKB-KW"/>
</dbReference>
<dbReference type="PANTHER" id="PTHR45128:SF1">
    <property type="entry name" value="S-ADENOSYLMETHIONINE-DEPENDENT METHYLTRANSFERASE RV2258C"/>
    <property type="match status" value="1"/>
</dbReference>
<dbReference type="InterPro" id="IPR025714">
    <property type="entry name" value="Methyltranfer_dom"/>
</dbReference>
<proteinExistence type="predicted"/>
<sequence length="356" mass="37798">MEGTTPEADFGERVFGSMLGTFEVLAIAIGDELGLYEPLAGQWLTGPELAARAGIHERYAREWLEQQCATGILEVADPTQPEAGRLFTLPQDRAEVLVASDSTAYITPFARVIASAAAQLPRLVEAYRTGGGVPWAAFGERMRTGQGDANRALFLESLAGDWIPTIPGASEALRAGGDVLDVGCGEGWSSIALAMGYPDAQVVGVDVDESSIGAARQHAAELGVSDRVTFTLTDAATTDEAGYDLVLAFECVHDMPDPISVLRAMRAAARPGAPVVVMDERVGEHFVGRADEVEQLMYGMSLLICLPDGMSHPDSVGTGTVMRPDTLRAYAVAAGFGGVDVLDIENDLFRFYQLVG</sequence>
<evidence type="ECO:0000313" key="3">
    <source>
        <dbReference type="EMBL" id="QDO88550.1"/>
    </source>
</evidence>
<feature type="domain" description="S-adenosylmethionine-dependent methyltransferase Rv2258c-like winged HTH" evidence="2">
    <location>
        <begin position="25"/>
        <end position="97"/>
    </location>
</feature>
<dbReference type="Proteomes" id="UP000315395">
    <property type="component" value="Chromosome"/>
</dbReference>
<dbReference type="AlphaFoldDB" id="A0A516GAY7"/>
<dbReference type="Gene3D" id="3.40.50.150">
    <property type="entry name" value="Vaccinia Virus protein VP39"/>
    <property type="match status" value="1"/>
</dbReference>
<feature type="domain" description="Methyltransferase" evidence="1">
    <location>
        <begin position="175"/>
        <end position="284"/>
    </location>
</feature>
<dbReference type="InterPro" id="IPR036388">
    <property type="entry name" value="WH-like_DNA-bd_sf"/>
</dbReference>
<name>A0A516GAY7_9MICO</name>
<dbReference type="InterPro" id="IPR036390">
    <property type="entry name" value="WH_DNA-bd_sf"/>
</dbReference>
<dbReference type="SUPFAM" id="SSF46785">
    <property type="entry name" value="Winged helix' DNA-binding domain"/>
    <property type="match status" value="1"/>
</dbReference>
<keyword evidence="3" id="KW-0808">Transferase</keyword>
<organism evidence="3 4">
    <name type="scientific">Ornithinimicrobium ciconiae</name>
    <dbReference type="NCBI Taxonomy" id="2594265"/>
    <lineage>
        <taxon>Bacteria</taxon>
        <taxon>Bacillati</taxon>
        <taxon>Actinomycetota</taxon>
        <taxon>Actinomycetes</taxon>
        <taxon>Micrococcales</taxon>
        <taxon>Ornithinimicrobiaceae</taxon>
        <taxon>Ornithinimicrobium</taxon>
    </lineage>
</organism>
<keyword evidence="3" id="KW-0489">Methyltransferase</keyword>